<sequence length="228" mass="24774">MVRERIGNATASSHADESTLGGCGLVLVREISHGRCTATQYGCHPKITRQFFVRGGCAGVFRCASLPNENVPGDTERICGLDDGGNVTHSCDCRWSLPLVVPLHPPKFAYGCNLFLSMARTDVTHEHRGYWSGQKSRLRFVPVFSSNEDLDVFAFRYGQAAVTHAMVVPVAHGEIVAPAAKKLRALRRLFHGPEPPSHAIALDAESAVNLFEAVTTSTLSTRGWGGMR</sequence>
<dbReference type="Proteomes" id="UP000037460">
    <property type="component" value="Unassembled WGS sequence"/>
</dbReference>
<accession>A0A0M0JUB9</accession>
<proteinExistence type="predicted"/>
<comment type="caution">
    <text evidence="1">The sequence shown here is derived from an EMBL/GenBank/DDBJ whole genome shotgun (WGS) entry which is preliminary data.</text>
</comment>
<protein>
    <submittedName>
        <fullName evidence="1">Uncharacterized protein</fullName>
    </submittedName>
</protein>
<evidence type="ECO:0000313" key="1">
    <source>
        <dbReference type="EMBL" id="KOO30105.1"/>
    </source>
</evidence>
<organism evidence="1 2">
    <name type="scientific">Chrysochromulina tobinii</name>
    <dbReference type="NCBI Taxonomy" id="1460289"/>
    <lineage>
        <taxon>Eukaryota</taxon>
        <taxon>Haptista</taxon>
        <taxon>Haptophyta</taxon>
        <taxon>Prymnesiophyceae</taxon>
        <taxon>Prymnesiales</taxon>
        <taxon>Chrysochromulinaceae</taxon>
        <taxon>Chrysochromulina</taxon>
    </lineage>
</organism>
<dbReference type="AlphaFoldDB" id="A0A0M0JUB9"/>
<keyword evidence="2" id="KW-1185">Reference proteome</keyword>
<evidence type="ECO:0000313" key="2">
    <source>
        <dbReference type="Proteomes" id="UP000037460"/>
    </source>
</evidence>
<dbReference type="EMBL" id="JWZX01002295">
    <property type="protein sequence ID" value="KOO30105.1"/>
    <property type="molecule type" value="Genomic_DNA"/>
</dbReference>
<gene>
    <name evidence="1" type="ORF">Ctob_009080</name>
</gene>
<name>A0A0M0JUB9_9EUKA</name>
<reference evidence="2" key="1">
    <citation type="journal article" date="2015" name="PLoS Genet.">
        <title>Genome Sequence and Transcriptome Analyses of Chrysochromulina tobin: Metabolic Tools for Enhanced Algal Fitness in the Prominent Order Prymnesiales (Haptophyceae).</title>
        <authorList>
            <person name="Hovde B.T."/>
            <person name="Deodato C.R."/>
            <person name="Hunsperger H.M."/>
            <person name="Ryken S.A."/>
            <person name="Yost W."/>
            <person name="Jha R.K."/>
            <person name="Patterson J."/>
            <person name="Monnat R.J. Jr."/>
            <person name="Barlow S.B."/>
            <person name="Starkenburg S.R."/>
            <person name="Cattolico R.A."/>
        </authorList>
    </citation>
    <scope>NUCLEOTIDE SEQUENCE</scope>
    <source>
        <strain evidence="2">CCMP291</strain>
    </source>
</reference>